<dbReference type="Proteomes" id="UP000397656">
    <property type="component" value="Chromosome 2"/>
</dbReference>
<dbReference type="EMBL" id="CP062804">
    <property type="protein sequence ID" value="QOT81128.1"/>
    <property type="molecule type" value="Genomic_DNA"/>
</dbReference>
<proteinExistence type="predicted"/>
<reference evidence="1 2" key="1">
    <citation type="submission" date="2020-10" db="EMBL/GenBank/DDBJ databases">
        <title>Complete genome sequence of Cupriavidus basilensis CCUG 49340T.</title>
        <authorList>
            <person name="Salva-Serra F."/>
            <person name="Donoso R.A."/>
            <person name="Cho K.H."/>
            <person name="Yoo J.A."/>
            <person name="Lee K."/>
            <person name="Yoon S.-H."/>
            <person name="Perez-Pantoja D."/>
            <person name="Moore E.R.B."/>
        </authorList>
    </citation>
    <scope>NUCLEOTIDE SEQUENCE [LARGE SCALE GENOMIC DNA]</scope>
    <source>
        <strain evidence="2">CCUG 49340</strain>
    </source>
</reference>
<dbReference type="AlphaFoldDB" id="A0A643G304"/>
<accession>A0A643G304</accession>
<gene>
    <name evidence="1" type="ORF">F7R26_027645</name>
</gene>
<evidence type="ECO:0000313" key="2">
    <source>
        <dbReference type="Proteomes" id="UP000397656"/>
    </source>
</evidence>
<sequence length="177" mass="19673">MTATHLVWHYTTGSQLPTIAQSHGLIPTAPPFASSAAKVLWFSRQQRWEPSAANMEWKRHEVFRTHSQAQAQGRTLNGLYRFGLSRSDNRLLPWPTITRIAGIDVPEALAMVASGIRAGANPTDWLGTMSAIALSELRFQAWDGTEWKDASLHEYELAARHGVPAGNWLRHPLALPS</sequence>
<evidence type="ECO:0000313" key="1">
    <source>
        <dbReference type="EMBL" id="QOT81128.1"/>
    </source>
</evidence>
<organism evidence="1 2">
    <name type="scientific">Cupriavidus basilensis</name>
    <dbReference type="NCBI Taxonomy" id="68895"/>
    <lineage>
        <taxon>Bacteria</taxon>
        <taxon>Pseudomonadati</taxon>
        <taxon>Pseudomonadota</taxon>
        <taxon>Betaproteobacteria</taxon>
        <taxon>Burkholderiales</taxon>
        <taxon>Burkholderiaceae</taxon>
        <taxon>Cupriavidus</taxon>
    </lineage>
</organism>
<name>A0A643G304_9BURK</name>
<dbReference type="RefSeq" id="WP_150984634.1">
    <property type="nucleotide sequence ID" value="NZ_CP062804.1"/>
</dbReference>
<dbReference type="GeneID" id="98404725"/>
<protein>
    <submittedName>
        <fullName evidence="1">Uncharacterized protein</fullName>
    </submittedName>
</protein>